<feature type="compositionally biased region" description="Polar residues" evidence="1">
    <location>
        <begin position="912"/>
        <end position="921"/>
    </location>
</feature>
<evidence type="ECO:0000313" key="2">
    <source>
        <dbReference type="EMBL" id="KAE8251305.1"/>
    </source>
</evidence>
<feature type="compositionally biased region" description="Polar residues" evidence="1">
    <location>
        <begin position="762"/>
        <end position="783"/>
    </location>
</feature>
<sequence length="1100" mass="118126">MPPAVITSSGVSGSSQPNSGGGSGSSSVGKSKSYTNTYDDRERSMSQPARCLWVLKKSGTKEFRCERSYPTLEHLHRHVEHAHFPKEETPPPEQGEGSPHASTALRKKKLHWKQSKYICRWDKNDCKRLSDRNRLTAHVKENHFDRFKYACAYEGCALFNFERKVDRNAHHAQAHRHSDGEDDDRRRMRLRPGRVKDEKGKAREENGCQPSFAELYPALYDTLKKNPALGFKPLGKDKPLKESDDPFSKETIELPFWIECLTPIKMSNSEKPAQEKAIEDGRISPTRSDSSFSAIGGNGRLKRKAMSSQVYHAADYDEPSSDEVDDRDPSKKGTFENPYTFFRKDNPSIPVMLKRQVKLQRRADLALHNIPTTKQIAAEKEEGSEPGPSGKKRWTRHPLMQLLQSSSDEGSDESSESDSSDDAISIVDTARWLKGAKSDFQKRGLTVEQWRAEQRRLRILLFPGHPDIPAEQDDEKPSAGPSRLGMSSIKTSPTQSHIAAGPSRLPSGQMNPIGRLASGSGLSLAALPSIPKRVVPPKNGLKKGLNGMGQTALVGAAGLAVPSPPRDQSRAMEPRDGSVATPPRNGLPPIPKRPLPPPPTFSSQSDVEMADHSEDEDELDRAGINTSRLSATRHSPKANDLGPVKGSPSSSKGKGVVPPIAGPSTSGTNIATTSKKPALFDKAKVTNPFNAIRKDKEEMERSLREKERQVAQKATLKELGRSRDDAIDISSSSDNENPPSPDRKRARVSSAGSAVPGPSSANDRSASLNANGQKGSTAANGSSKAKKLFGPASVIHRRASAGRYGDVDNEAIQSVTGQRSSTPLEQGNRQGGPSSQSSDIFKALKDAVSKNDSAPRSSALPKPGLFNMLARTGVPSTNNQARRRTMDDSDDEIDQLEDSQPAPPSQQSSRSHCQSPLQHFSPSPAETVASKSSTSPVKDPPRAPVPPQASAQRPTAKSASPVKGPRSGQSAASPAKLGARAGQPTTPGSATSSRVTTIPEMLARAQNKSAASSARAPGPGLQSPNSVRSTGGGLPSKPFAAGGPSHRDATPLPPRPPSLPNKPPAALGSNGNHSRPAPQASSRAPAPADLIDLTMDSDSD</sequence>
<feature type="region of interest" description="Disordered" evidence="1">
    <location>
        <begin position="1"/>
        <end position="45"/>
    </location>
</feature>
<accession>A0A177T8X0</accession>
<feature type="compositionally biased region" description="Low complexity" evidence="1">
    <location>
        <begin position="1074"/>
        <end position="1088"/>
    </location>
</feature>
<evidence type="ECO:0000313" key="3">
    <source>
        <dbReference type="Proteomes" id="UP000077521"/>
    </source>
</evidence>
<feature type="region of interest" description="Disordered" evidence="1">
    <location>
        <begin position="556"/>
        <end position="1100"/>
    </location>
</feature>
<feature type="compositionally biased region" description="Polar residues" evidence="1">
    <location>
        <begin position="663"/>
        <end position="675"/>
    </location>
</feature>
<feature type="region of interest" description="Disordered" evidence="1">
    <location>
        <begin position="83"/>
        <end position="107"/>
    </location>
</feature>
<feature type="compositionally biased region" description="Low complexity" evidence="1">
    <location>
        <begin position="8"/>
        <end position="18"/>
    </location>
</feature>
<feature type="compositionally biased region" description="Basic and acidic residues" evidence="1">
    <location>
        <begin position="176"/>
        <end position="186"/>
    </location>
</feature>
<feature type="compositionally biased region" description="Polar residues" evidence="1">
    <location>
        <begin position="811"/>
        <end position="839"/>
    </location>
</feature>
<comment type="caution">
    <text evidence="2">The sequence shown here is derived from an EMBL/GenBank/DDBJ whole genome shotgun (WGS) entry which is preliminary data.</text>
</comment>
<feature type="compositionally biased region" description="Basic and acidic residues" evidence="1">
    <location>
        <begin position="194"/>
        <end position="204"/>
    </location>
</feature>
<feature type="region of interest" description="Disordered" evidence="1">
    <location>
        <begin position="313"/>
        <end position="341"/>
    </location>
</feature>
<feature type="compositionally biased region" description="Pro residues" evidence="1">
    <location>
        <begin position="1051"/>
        <end position="1063"/>
    </location>
</feature>
<feature type="compositionally biased region" description="Polar residues" evidence="1">
    <location>
        <begin position="624"/>
        <end position="633"/>
    </location>
</feature>
<feature type="region of interest" description="Disordered" evidence="1">
    <location>
        <begin position="464"/>
        <end position="516"/>
    </location>
</feature>
<feature type="compositionally biased region" description="Polar residues" evidence="1">
    <location>
        <begin position="488"/>
        <end position="497"/>
    </location>
</feature>
<feature type="compositionally biased region" description="Acidic residues" evidence="1">
    <location>
        <begin position="888"/>
        <end position="897"/>
    </location>
</feature>
<feature type="compositionally biased region" description="Polar residues" evidence="1">
    <location>
        <begin position="983"/>
        <end position="996"/>
    </location>
</feature>
<protein>
    <submittedName>
        <fullName evidence="2">Uncharacterized protein</fullName>
    </submittedName>
</protein>
<feature type="compositionally biased region" description="Pro residues" evidence="1">
    <location>
        <begin position="585"/>
        <end position="600"/>
    </location>
</feature>
<gene>
    <name evidence="2" type="ORF">A4X13_0g4054</name>
</gene>
<feature type="compositionally biased region" description="Low complexity" evidence="1">
    <location>
        <begin position="642"/>
        <end position="659"/>
    </location>
</feature>
<feature type="compositionally biased region" description="Basic and acidic residues" evidence="1">
    <location>
        <begin position="567"/>
        <end position="576"/>
    </location>
</feature>
<feature type="region of interest" description="Disordered" evidence="1">
    <location>
        <begin position="370"/>
        <end position="397"/>
    </location>
</feature>
<feature type="compositionally biased region" description="Low complexity" evidence="1">
    <location>
        <begin position="748"/>
        <end position="761"/>
    </location>
</feature>
<evidence type="ECO:0000256" key="1">
    <source>
        <dbReference type="SAM" id="MobiDB-lite"/>
    </source>
</evidence>
<proteinExistence type="predicted"/>
<feature type="compositionally biased region" description="Basic and acidic residues" evidence="1">
    <location>
        <begin position="272"/>
        <end position="282"/>
    </location>
</feature>
<organism evidence="2 3">
    <name type="scientific">Tilletia indica</name>
    <dbReference type="NCBI Taxonomy" id="43049"/>
    <lineage>
        <taxon>Eukaryota</taxon>
        <taxon>Fungi</taxon>
        <taxon>Dikarya</taxon>
        <taxon>Basidiomycota</taxon>
        <taxon>Ustilaginomycotina</taxon>
        <taxon>Exobasidiomycetes</taxon>
        <taxon>Tilletiales</taxon>
        <taxon>Tilletiaceae</taxon>
        <taxon>Tilletia</taxon>
    </lineage>
</organism>
<dbReference type="Proteomes" id="UP000077521">
    <property type="component" value="Unassembled WGS sequence"/>
</dbReference>
<feature type="region of interest" description="Disordered" evidence="1">
    <location>
        <begin position="170"/>
        <end position="204"/>
    </location>
</feature>
<feature type="compositionally biased region" description="Low complexity" evidence="1">
    <location>
        <begin position="728"/>
        <end position="737"/>
    </location>
</feature>
<reference evidence="2" key="1">
    <citation type="submission" date="2016-04" db="EMBL/GenBank/DDBJ databases">
        <authorList>
            <person name="Nguyen H.D."/>
            <person name="Samba Siva P."/>
            <person name="Cullis J."/>
            <person name="Levesque C.A."/>
            <person name="Hambleton S."/>
        </authorList>
    </citation>
    <scope>NUCLEOTIDE SEQUENCE</scope>
    <source>
        <strain evidence="2">DAOMC 236416</strain>
    </source>
</reference>
<feature type="compositionally biased region" description="Acidic residues" evidence="1">
    <location>
        <begin position="316"/>
        <end position="326"/>
    </location>
</feature>
<feature type="compositionally biased region" description="Basic and acidic residues" evidence="1">
    <location>
        <begin position="692"/>
        <end position="726"/>
    </location>
</feature>
<feature type="region of interest" description="Disordered" evidence="1">
    <location>
        <begin position="270"/>
        <end position="300"/>
    </location>
</feature>
<reference evidence="2" key="2">
    <citation type="journal article" date="2019" name="IMA Fungus">
        <title>Genome sequencing and comparison of five Tilletia species to identify candidate genes for the detection of regulated species infecting wheat.</title>
        <authorList>
            <person name="Nguyen H.D.T."/>
            <person name="Sultana T."/>
            <person name="Kesanakurti P."/>
            <person name="Hambleton S."/>
        </authorList>
    </citation>
    <scope>NUCLEOTIDE SEQUENCE</scope>
    <source>
        <strain evidence="2">DAOMC 236416</strain>
    </source>
</reference>
<keyword evidence="3" id="KW-1185">Reference proteome</keyword>
<name>A0A177T8X0_9BASI</name>
<dbReference type="EMBL" id="LWDF02000253">
    <property type="protein sequence ID" value="KAE8251305.1"/>
    <property type="molecule type" value="Genomic_DNA"/>
</dbReference>
<dbReference type="AlphaFoldDB" id="A0A177T8X0"/>